<keyword evidence="4" id="KW-0762">Sugar transport</keyword>
<proteinExistence type="predicted"/>
<evidence type="ECO:0000256" key="2">
    <source>
        <dbReference type="ARBA" id="ARBA00022448"/>
    </source>
</evidence>
<evidence type="ECO:0000256" key="12">
    <source>
        <dbReference type="ARBA" id="ARBA00045139"/>
    </source>
</evidence>
<feature type="transmembrane region" description="Helical" evidence="15">
    <location>
        <begin position="270"/>
        <end position="288"/>
    </location>
</feature>
<comment type="catalytic activity">
    <reaction evidence="13">
        <text>N(pros)-phospho-L-histidyl-[protein](out) + sucrose = sucrose 6(G)-phosphate(in) + L-histidyl-[protein]</text>
        <dbReference type="Rhea" id="RHEA:49236"/>
        <dbReference type="Rhea" id="RHEA-COMP:9745"/>
        <dbReference type="Rhea" id="RHEA-COMP:9746"/>
        <dbReference type="ChEBI" id="CHEBI:17992"/>
        <dbReference type="ChEBI" id="CHEBI:29979"/>
        <dbReference type="ChEBI" id="CHEBI:64837"/>
        <dbReference type="ChEBI" id="CHEBI:91002"/>
        <dbReference type="EC" id="2.7.1.211"/>
    </reaction>
</comment>
<organism evidence="18 19">
    <name type="scientific">Trichococcus patagoniensis</name>
    <dbReference type="NCBI Taxonomy" id="382641"/>
    <lineage>
        <taxon>Bacteria</taxon>
        <taxon>Bacillati</taxon>
        <taxon>Bacillota</taxon>
        <taxon>Bacilli</taxon>
        <taxon>Lactobacillales</taxon>
        <taxon>Carnobacteriaceae</taxon>
        <taxon>Trichococcus</taxon>
    </lineage>
</organism>
<dbReference type="GO" id="GO:0005886">
    <property type="term" value="C:plasma membrane"/>
    <property type="evidence" value="ECO:0007669"/>
    <property type="project" value="UniProtKB-SubCell"/>
</dbReference>
<dbReference type="Pfam" id="PF02378">
    <property type="entry name" value="PTS_EIIC"/>
    <property type="match status" value="1"/>
</dbReference>
<evidence type="ECO:0000313" key="18">
    <source>
        <dbReference type="EMBL" id="PTQ85962.1"/>
    </source>
</evidence>
<evidence type="ECO:0000256" key="8">
    <source>
        <dbReference type="ARBA" id="ARBA00022777"/>
    </source>
</evidence>
<evidence type="ECO:0000256" key="10">
    <source>
        <dbReference type="ARBA" id="ARBA00023136"/>
    </source>
</evidence>
<dbReference type="Proteomes" id="UP000244161">
    <property type="component" value="Unassembled WGS sequence"/>
</dbReference>
<comment type="subcellular location">
    <subcellularLocation>
        <location evidence="1">Cell membrane</location>
        <topology evidence="1">Multi-pass membrane protein</topology>
    </subcellularLocation>
</comment>
<keyword evidence="5" id="KW-0808">Transferase</keyword>
<feature type="transmembrane region" description="Helical" evidence="15">
    <location>
        <begin position="344"/>
        <end position="371"/>
    </location>
</feature>
<keyword evidence="19" id="KW-1185">Reference proteome</keyword>
<feature type="transmembrane region" description="Helical" evidence="15">
    <location>
        <begin position="229"/>
        <end position="249"/>
    </location>
</feature>
<comment type="caution">
    <text evidence="18">The sequence shown here is derived from an EMBL/GenBank/DDBJ whole genome shotgun (WGS) entry which is preliminary data.</text>
</comment>
<gene>
    <name evidence="18" type="ORF">C8U37_10265</name>
</gene>
<dbReference type="NCBIfam" id="TIGR00826">
    <property type="entry name" value="EIIB_glc"/>
    <property type="match status" value="1"/>
</dbReference>
<evidence type="ECO:0000256" key="9">
    <source>
        <dbReference type="ARBA" id="ARBA00022989"/>
    </source>
</evidence>
<evidence type="ECO:0000256" key="13">
    <source>
        <dbReference type="ARBA" id="ARBA00048931"/>
    </source>
</evidence>
<feature type="domain" description="PTS EIIC type-1" evidence="17">
    <location>
        <begin position="110"/>
        <end position="480"/>
    </location>
</feature>
<keyword evidence="8" id="KW-0418">Kinase</keyword>
<evidence type="ECO:0000256" key="4">
    <source>
        <dbReference type="ARBA" id="ARBA00022597"/>
    </source>
</evidence>
<feature type="domain" description="PTS EIIB type-1" evidence="16">
    <location>
        <begin position="7"/>
        <end position="90"/>
    </location>
</feature>
<name>A0A2T5IQ60_9LACT</name>
<feature type="transmembrane region" description="Helical" evidence="15">
    <location>
        <begin position="448"/>
        <end position="470"/>
    </location>
</feature>
<dbReference type="GO" id="GO:0090589">
    <property type="term" value="F:protein-phosphocysteine-trehalose phosphotransferase system transporter activity"/>
    <property type="evidence" value="ECO:0007669"/>
    <property type="project" value="TreeGrafter"/>
</dbReference>
<dbReference type="PANTHER" id="PTHR30175:SF4">
    <property type="entry name" value="PTS SYSTEM TREHALOSE-SPECIFIC EIIBC COMPONENT"/>
    <property type="match status" value="1"/>
</dbReference>
<comment type="function">
    <text evidence="12">The phosphoenolpyruvate-dependent sugar phosphotransferase system (sugar PTS), a major carbohydrate active transport system, catalyzes the phosphorylation of incoming sugar substrates concomitantly with their translocation across the cell membrane. This system is involved in sucrose transport.</text>
</comment>
<keyword evidence="9 15" id="KW-1133">Transmembrane helix</keyword>
<keyword evidence="6" id="KW-0598">Phosphotransferase system</keyword>
<evidence type="ECO:0000256" key="6">
    <source>
        <dbReference type="ARBA" id="ARBA00022683"/>
    </source>
</evidence>
<evidence type="ECO:0000256" key="5">
    <source>
        <dbReference type="ARBA" id="ARBA00022679"/>
    </source>
</evidence>
<keyword evidence="10 15" id="KW-0472">Membrane</keyword>
<feature type="transmembrane region" description="Helical" evidence="15">
    <location>
        <begin position="189"/>
        <end position="209"/>
    </location>
</feature>
<dbReference type="InterPro" id="IPR018113">
    <property type="entry name" value="PTrfase_EIIB_Cys"/>
</dbReference>
<dbReference type="PROSITE" id="PS51098">
    <property type="entry name" value="PTS_EIIB_TYPE_1"/>
    <property type="match status" value="1"/>
</dbReference>
<dbReference type="InterPro" id="IPR010973">
    <property type="entry name" value="PTS_IIBC_sucr"/>
</dbReference>
<protein>
    <recommendedName>
        <fullName evidence="11">protein-N(pi)-phosphohistidine--sucrose phosphotransferase</fullName>
        <ecNumber evidence="11">2.7.1.211</ecNumber>
    </recommendedName>
</protein>
<evidence type="ECO:0000256" key="11">
    <source>
        <dbReference type="ARBA" id="ARBA00044053"/>
    </source>
</evidence>
<dbReference type="Pfam" id="PF00367">
    <property type="entry name" value="PTS_EIIB"/>
    <property type="match status" value="1"/>
</dbReference>
<evidence type="ECO:0000256" key="7">
    <source>
        <dbReference type="ARBA" id="ARBA00022692"/>
    </source>
</evidence>
<keyword evidence="3" id="KW-1003">Cell membrane</keyword>
<feature type="transmembrane region" description="Helical" evidence="15">
    <location>
        <begin position="300"/>
        <end position="323"/>
    </location>
</feature>
<dbReference type="InterPro" id="IPR036878">
    <property type="entry name" value="Glu_permease_IIB"/>
</dbReference>
<dbReference type="InterPro" id="IPR003352">
    <property type="entry name" value="PTS_EIIC"/>
</dbReference>
<dbReference type="Gene3D" id="3.30.1360.60">
    <property type="entry name" value="Glucose permease domain IIB"/>
    <property type="match status" value="1"/>
</dbReference>
<evidence type="ECO:0000313" key="19">
    <source>
        <dbReference type="Proteomes" id="UP000244161"/>
    </source>
</evidence>
<dbReference type="EC" id="2.7.1.211" evidence="11"/>
<dbReference type="PROSITE" id="PS01035">
    <property type="entry name" value="PTS_EIIB_TYPE_1_CYS"/>
    <property type="match status" value="1"/>
</dbReference>
<dbReference type="AlphaFoldDB" id="A0A2T5IQ60"/>
<dbReference type="PANTHER" id="PTHR30175">
    <property type="entry name" value="PHOSPHOTRANSFERASE SYSTEM TRANSPORT PROTEIN"/>
    <property type="match status" value="1"/>
</dbReference>
<feature type="active site" description="Phosphocysteine intermediate; for EIIB activity" evidence="14">
    <location>
        <position position="29"/>
    </location>
</feature>
<dbReference type="GO" id="GO:0009401">
    <property type="term" value="P:phosphoenolpyruvate-dependent sugar phosphotransferase system"/>
    <property type="evidence" value="ECO:0007669"/>
    <property type="project" value="UniProtKB-KW"/>
</dbReference>
<dbReference type="CDD" id="cd00212">
    <property type="entry name" value="PTS_IIB_glc"/>
    <property type="match status" value="1"/>
</dbReference>
<evidence type="ECO:0000256" key="15">
    <source>
        <dbReference type="SAM" id="Phobius"/>
    </source>
</evidence>
<dbReference type="EMBL" id="QAOM01000002">
    <property type="protein sequence ID" value="PTQ85962.1"/>
    <property type="molecule type" value="Genomic_DNA"/>
</dbReference>
<sequence>MSKLDIKQLTKQIIDGVGGEENIVSAAHCSTRLRIVLKDDSLIETDIVAEIDGVKGSFNNGGQFQIILGTGLVNQVYQEFLVQTDLSEVGKEELKEIASSKLNIAQRILKALADVFVPILPALVASGLLMGLNNLLTAEGLFVSGETVIGAYPQFADLAEMINIFANTAFVFLPILIGFYAAKIFGGTPVLGAVIGAIMIHPDLLNGYSYGQAVLDNTVPVWNVFGFEIAKVGYQGTVLPVIGAAFVLAKTEKVLRKFIPMMLDNIITPLLAVLFTASFTFIAIGPVMRVVGDWMTNGVMWLFFELGPIGGAIYGVVYPLLVITGMHHSLVTSEMQILANIETLGGSPTFAVVAASNVAQGAAALAVFYLFKKDVKMKAIASAAGISALLGITEPAVFGVNLKLKYPFVAALIGSAAGAAYATWREVLSVSQGPAGLPGVIVIRPQSMVQYMVALGIAFVVTFVVTILFAKMSQGKSKLN</sequence>
<dbReference type="OrthoDB" id="9769191at2"/>
<dbReference type="InterPro" id="IPR013013">
    <property type="entry name" value="PTS_EIIC_1"/>
</dbReference>
<dbReference type="NCBIfam" id="TIGR01996">
    <property type="entry name" value="PTS-II-BC-sucr"/>
    <property type="match status" value="1"/>
</dbReference>
<dbReference type="GO" id="GO:0016301">
    <property type="term" value="F:kinase activity"/>
    <property type="evidence" value="ECO:0007669"/>
    <property type="project" value="UniProtKB-KW"/>
</dbReference>
<dbReference type="GO" id="GO:0008982">
    <property type="term" value="F:protein-N(PI)-phosphohistidine-sugar phosphotransferase activity"/>
    <property type="evidence" value="ECO:0007669"/>
    <property type="project" value="InterPro"/>
</dbReference>
<dbReference type="SUPFAM" id="SSF55604">
    <property type="entry name" value="Glucose permease domain IIB"/>
    <property type="match status" value="1"/>
</dbReference>
<dbReference type="InterPro" id="IPR001996">
    <property type="entry name" value="PTS_IIB_1"/>
</dbReference>
<dbReference type="PROSITE" id="PS51103">
    <property type="entry name" value="PTS_EIIC_TYPE_1"/>
    <property type="match status" value="1"/>
</dbReference>
<dbReference type="RefSeq" id="WP_108031556.1">
    <property type="nucleotide sequence ID" value="NZ_QAOM01000002.1"/>
</dbReference>
<feature type="transmembrane region" description="Helical" evidence="15">
    <location>
        <begin position="162"/>
        <end position="182"/>
    </location>
</feature>
<keyword evidence="7 15" id="KW-0812">Transmembrane</keyword>
<accession>A0A2T5IQ60</accession>
<feature type="transmembrane region" description="Helical" evidence="15">
    <location>
        <begin position="111"/>
        <end position="132"/>
    </location>
</feature>
<evidence type="ECO:0000256" key="3">
    <source>
        <dbReference type="ARBA" id="ARBA00022475"/>
    </source>
</evidence>
<keyword evidence="2" id="KW-0813">Transport</keyword>
<dbReference type="GO" id="GO:0015771">
    <property type="term" value="P:trehalose transport"/>
    <property type="evidence" value="ECO:0007669"/>
    <property type="project" value="TreeGrafter"/>
</dbReference>
<reference evidence="18 19" key="1">
    <citation type="submission" date="2018-04" db="EMBL/GenBank/DDBJ databases">
        <title>Genomic Encyclopedia of Archaeal and Bacterial Type Strains, Phase II (KMG-II): from individual species to whole genera.</title>
        <authorList>
            <person name="Goeker M."/>
        </authorList>
    </citation>
    <scope>NUCLEOTIDE SEQUENCE [LARGE SCALE GENOMIC DNA]</scope>
    <source>
        <strain evidence="18 19">DSM 18806</strain>
    </source>
</reference>
<feature type="transmembrane region" description="Helical" evidence="15">
    <location>
        <begin position="377"/>
        <end position="399"/>
    </location>
</feature>
<evidence type="ECO:0000259" key="16">
    <source>
        <dbReference type="PROSITE" id="PS51098"/>
    </source>
</evidence>
<feature type="transmembrane region" description="Helical" evidence="15">
    <location>
        <begin position="406"/>
        <end position="424"/>
    </location>
</feature>
<dbReference type="FunFam" id="3.30.1360.60:FF:000001">
    <property type="entry name" value="PTS system glucose-specific IIBC component PtsG"/>
    <property type="match status" value="1"/>
</dbReference>
<evidence type="ECO:0000256" key="1">
    <source>
        <dbReference type="ARBA" id="ARBA00004651"/>
    </source>
</evidence>
<dbReference type="InterPro" id="IPR050558">
    <property type="entry name" value="PTS_Sugar-Specific_Components"/>
</dbReference>
<evidence type="ECO:0000259" key="17">
    <source>
        <dbReference type="PROSITE" id="PS51103"/>
    </source>
</evidence>
<evidence type="ECO:0000256" key="14">
    <source>
        <dbReference type="PROSITE-ProRule" id="PRU00421"/>
    </source>
</evidence>